<gene>
    <name evidence="2" type="ORF">PCOR1329_LOCUS54280</name>
</gene>
<feature type="non-terminal residue" evidence="2">
    <location>
        <position position="381"/>
    </location>
</feature>
<dbReference type="Proteomes" id="UP001189429">
    <property type="component" value="Unassembled WGS sequence"/>
</dbReference>
<evidence type="ECO:0000313" key="3">
    <source>
        <dbReference type="Proteomes" id="UP001189429"/>
    </source>
</evidence>
<proteinExistence type="predicted"/>
<name>A0ABN9V3C8_9DINO</name>
<organism evidence="2 3">
    <name type="scientific">Prorocentrum cordatum</name>
    <dbReference type="NCBI Taxonomy" id="2364126"/>
    <lineage>
        <taxon>Eukaryota</taxon>
        <taxon>Sar</taxon>
        <taxon>Alveolata</taxon>
        <taxon>Dinophyceae</taxon>
        <taxon>Prorocentrales</taxon>
        <taxon>Prorocentraceae</taxon>
        <taxon>Prorocentrum</taxon>
    </lineage>
</organism>
<evidence type="ECO:0000313" key="2">
    <source>
        <dbReference type="EMBL" id="CAK0867305.1"/>
    </source>
</evidence>
<keyword evidence="3" id="KW-1185">Reference proteome</keyword>
<evidence type="ECO:0000256" key="1">
    <source>
        <dbReference type="SAM" id="MobiDB-lite"/>
    </source>
</evidence>
<reference evidence="2" key="1">
    <citation type="submission" date="2023-10" db="EMBL/GenBank/DDBJ databases">
        <authorList>
            <person name="Chen Y."/>
            <person name="Shah S."/>
            <person name="Dougan E. K."/>
            <person name="Thang M."/>
            <person name="Chan C."/>
        </authorList>
    </citation>
    <scope>NUCLEOTIDE SEQUENCE [LARGE SCALE GENOMIC DNA]</scope>
</reference>
<dbReference type="EMBL" id="CAUYUJ010016629">
    <property type="protein sequence ID" value="CAK0867305.1"/>
    <property type="molecule type" value="Genomic_DNA"/>
</dbReference>
<accession>A0ABN9V3C8</accession>
<feature type="region of interest" description="Disordered" evidence="1">
    <location>
        <begin position="124"/>
        <end position="164"/>
    </location>
</feature>
<comment type="caution">
    <text evidence="2">The sequence shown here is derived from an EMBL/GenBank/DDBJ whole genome shotgun (WGS) entry which is preliminary data.</text>
</comment>
<sequence length="381" mass="41771">MGWSVKVGLWFIECSGKRPWPLKPRDLQAIMEPEGYRLWSAEVWMTSSAIFVLVSLHSMKDIGARGQDKQGHNFGEKTLCEEDGIILPPVTAPPHVMGGVRARDKGDFDGKSPSDSGPYEFATRPCFGNGKQGDAAKDPLETWANSKKQTKEDRTVFRSSSDGHNQNISDIREKLVVQGKSIQQAFKSMEQEGLLERLDASLEAKLDEKLKALSSQTPAAGFSALVGLALAAGLQEAEKAAPVPVVGGILPEGAAAKAGAQVRVASSDCEAYRVRMFDLAAAAHFSDRAPSWFYHFRSLEKEARQSLGAKLASAREVMKLRMPHPVTSDIIDWSDRRHQSVSRARKIRYARADSLDKNAAFELPMLAPADFGTTAFRSRAQ</sequence>
<protein>
    <submittedName>
        <fullName evidence="2">Uncharacterized protein</fullName>
    </submittedName>
</protein>